<dbReference type="InterPro" id="IPR027417">
    <property type="entry name" value="P-loop_NTPase"/>
</dbReference>
<keyword evidence="5 7" id="KW-0411">Iron-sulfur</keyword>
<proteinExistence type="inferred from homology"/>
<protein>
    <recommendedName>
        <fullName evidence="7">Iron-sulfur cluster carrier protein</fullName>
    </recommendedName>
</protein>
<dbReference type="InterPro" id="IPR000808">
    <property type="entry name" value="Mrp-like_CS"/>
</dbReference>
<evidence type="ECO:0000256" key="6">
    <source>
        <dbReference type="ARBA" id="ARBA00024036"/>
    </source>
</evidence>
<dbReference type="GO" id="GO:0046872">
    <property type="term" value="F:metal ion binding"/>
    <property type="evidence" value="ECO:0007669"/>
    <property type="project" value="UniProtKB-KW"/>
</dbReference>
<dbReference type="Proteomes" id="UP000192872">
    <property type="component" value="Unassembled WGS sequence"/>
</dbReference>
<dbReference type="STRING" id="1827387.A4S15_09400"/>
<dbReference type="GO" id="GO:0005524">
    <property type="term" value="F:ATP binding"/>
    <property type="evidence" value="ECO:0007669"/>
    <property type="project" value="UniProtKB-UniRule"/>
</dbReference>
<dbReference type="InterPro" id="IPR019591">
    <property type="entry name" value="Mrp/NBP35_ATP-bd"/>
</dbReference>
<comment type="caution">
    <text evidence="8">The sequence shown here is derived from an EMBL/GenBank/DDBJ whole genome shotgun (WGS) entry which is preliminary data.</text>
</comment>
<dbReference type="PANTHER" id="PTHR42961">
    <property type="entry name" value="IRON-SULFUR PROTEIN NUBPL"/>
    <property type="match status" value="1"/>
</dbReference>
<dbReference type="InterPro" id="IPR033756">
    <property type="entry name" value="YlxH/NBP35"/>
</dbReference>
<evidence type="ECO:0000313" key="9">
    <source>
        <dbReference type="Proteomes" id="UP000192872"/>
    </source>
</evidence>
<dbReference type="Gene3D" id="3.40.50.300">
    <property type="entry name" value="P-loop containing nucleotide triphosphate hydrolases"/>
    <property type="match status" value="1"/>
</dbReference>
<feature type="binding site" evidence="7">
    <location>
        <begin position="29"/>
        <end position="36"/>
    </location>
    <ligand>
        <name>ATP</name>
        <dbReference type="ChEBI" id="CHEBI:30616"/>
    </ligand>
</feature>
<dbReference type="GO" id="GO:0016887">
    <property type="term" value="F:ATP hydrolysis activity"/>
    <property type="evidence" value="ECO:0007669"/>
    <property type="project" value="UniProtKB-UniRule"/>
</dbReference>
<keyword evidence="1 7" id="KW-0479">Metal-binding</keyword>
<keyword evidence="3 7" id="KW-0067">ATP-binding</keyword>
<dbReference type="SUPFAM" id="SSF52540">
    <property type="entry name" value="P-loop containing nucleoside triphosphate hydrolases"/>
    <property type="match status" value="1"/>
</dbReference>
<comment type="similarity">
    <text evidence="6 7">Belongs to the Mrp/NBP35 ATP-binding proteins family.</text>
</comment>
<evidence type="ECO:0000256" key="7">
    <source>
        <dbReference type="HAMAP-Rule" id="MF_02040"/>
    </source>
</evidence>
<dbReference type="AlphaFoldDB" id="A0A1W9HX79"/>
<evidence type="ECO:0000256" key="1">
    <source>
        <dbReference type="ARBA" id="ARBA00022723"/>
    </source>
</evidence>
<keyword evidence="4 7" id="KW-0408">Iron</keyword>
<dbReference type="EMBL" id="LWDL01000016">
    <property type="protein sequence ID" value="OQW52035.1"/>
    <property type="molecule type" value="Genomic_DNA"/>
</dbReference>
<comment type="subunit">
    <text evidence="7">Homodimer.</text>
</comment>
<dbReference type="FunFam" id="3.40.50.300:FF:000418">
    <property type="entry name" value="Iron-sulfur cluster carrier protein"/>
    <property type="match status" value="1"/>
</dbReference>
<gene>
    <name evidence="8" type="ORF">A4S15_09400</name>
</gene>
<evidence type="ECO:0000313" key="8">
    <source>
        <dbReference type="EMBL" id="OQW52035.1"/>
    </source>
</evidence>
<reference evidence="8 9" key="1">
    <citation type="journal article" date="2017" name="Water Res.">
        <title>Comammox in drinking water systems.</title>
        <authorList>
            <person name="Wang Y."/>
            <person name="Ma L."/>
            <person name="Mao Y."/>
            <person name="Jiang X."/>
            <person name="Xia Y."/>
            <person name="Yu K."/>
            <person name="Li B."/>
            <person name="Zhang T."/>
        </authorList>
    </citation>
    <scope>NUCLEOTIDE SEQUENCE [LARGE SCALE GENOMIC DNA]</scope>
    <source>
        <strain evidence="8">SG_bin8</strain>
    </source>
</reference>
<organism evidence="8 9">
    <name type="scientific">Candidatus Raskinella chloraquaticus</name>
    <dbReference type="NCBI Taxonomy" id="1951219"/>
    <lineage>
        <taxon>Bacteria</taxon>
        <taxon>Pseudomonadati</taxon>
        <taxon>Pseudomonadota</taxon>
        <taxon>Alphaproteobacteria</taxon>
        <taxon>Hyphomicrobiales</taxon>
        <taxon>Phreatobacteraceae</taxon>
        <taxon>Candidatus Raskinella</taxon>
    </lineage>
</organism>
<dbReference type="CDD" id="cd02037">
    <property type="entry name" value="Mrp_NBP35"/>
    <property type="match status" value="1"/>
</dbReference>
<dbReference type="HAMAP" id="MF_02040">
    <property type="entry name" value="Mrp_NBP35"/>
    <property type="match status" value="1"/>
</dbReference>
<keyword evidence="7" id="KW-0378">Hydrolase</keyword>
<sequence>MALSPPRTAPAPPPKLAPDIKAIIAISSGKGGVGKSTTAVNLALACAADGLKVGLLDADIYGPSVPTLLGVHDKPELLPGNRLKPLRTNGLLIMSIGLLVPESGAMIWRGPMVMQAITQLLRDVDWGPLDVLIVDMPPGTGDAALTLAQIVPLAGAVVVSTPQDMALIDARRGLAMFRRVDVPILGVIENMSFFLCPKCGSRTDIFGHGGAEDDAARLQVPFLGQIPLDPYIRETSDAGTPIMVKHPQGAHADTYRQIARRMLLNASGARKPPPRIIIED</sequence>
<dbReference type="GO" id="GO:0051539">
    <property type="term" value="F:4 iron, 4 sulfur cluster binding"/>
    <property type="evidence" value="ECO:0007669"/>
    <property type="project" value="TreeGrafter"/>
</dbReference>
<dbReference type="PROSITE" id="PS01215">
    <property type="entry name" value="MRP"/>
    <property type="match status" value="1"/>
</dbReference>
<dbReference type="InterPro" id="IPR044304">
    <property type="entry name" value="NUBPL-like"/>
</dbReference>
<comment type="function">
    <text evidence="7">Binds and transfers iron-sulfur (Fe-S) clusters to target apoproteins. Can hydrolyze ATP.</text>
</comment>
<dbReference type="GO" id="GO:0016226">
    <property type="term" value="P:iron-sulfur cluster assembly"/>
    <property type="evidence" value="ECO:0007669"/>
    <property type="project" value="InterPro"/>
</dbReference>
<evidence type="ECO:0000256" key="2">
    <source>
        <dbReference type="ARBA" id="ARBA00022741"/>
    </source>
</evidence>
<evidence type="ECO:0000256" key="3">
    <source>
        <dbReference type="ARBA" id="ARBA00022840"/>
    </source>
</evidence>
<evidence type="ECO:0000256" key="4">
    <source>
        <dbReference type="ARBA" id="ARBA00023004"/>
    </source>
</evidence>
<keyword evidence="2 7" id="KW-0547">Nucleotide-binding</keyword>
<dbReference type="GO" id="GO:0140663">
    <property type="term" value="F:ATP-dependent FeS chaperone activity"/>
    <property type="evidence" value="ECO:0007669"/>
    <property type="project" value="InterPro"/>
</dbReference>
<dbReference type="PANTHER" id="PTHR42961:SF2">
    <property type="entry name" value="IRON-SULFUR PROTEIN NUBPL"/>
    <property type="match status" value="1"/>
</dbReference>
<name>A0A1W9HX79_9HYPH</name>
<accession>A0A1W9HX79</accession>
<dbReference type="Pfam" id="PF10609">
    <property type="entry name" value="ParA"/>
    <property type="match status" value="1"/>
</dbReference>
<evidence type="ECO:0000256" key="5">
    <source>
        <dbReference type="ARBA" id="ARBA00023014"/>
    </source>
</evidence>